<dbReference type="PANTHER" id="PTHR16062">
    <property type="entry name" value="SWI/SNF-RELATED"/>
    <property type="match status" value="1"/>
</dbReference>
<feature type="compositionally biased region" description="Basic and acidic residues" evidence="11">
    <location>
        <begin position="9"/>
        <end position="19"/>
    </location>
</feature>
<feature type="compositionally biased region" description="Basic residues" evidence="11">
    <location>
        <begin position="211"/>
        <end position="222"/>
    </location>
</feature>
<dbReference type="InterPro" id="IPR002110">
    <property type="entry name" value="Ankyrin_rpt"/>
</dbReference>
<feature type="compositionally biased region" description="Low complexity" evidence="11">
    <location>
        <begin position="446"/>
        <end position="473"/>
    </location>
</feature>
<dbReference type="Gene3D" id="2.30.30.490">
    <property type="match status" value="1"/>
</dbReference>
<evidence type="ECO:0000256" key="7">
    <source>
        <dbReference type="ARBA" id="ARBA00023242"/>
    </source>
</evidence>
<feature type="domain" description="Bromo" evidence="12">
    <location>
        <begin position="68"/>
        <end position="138"/>
    </location>
</feature>
<dbReference type="PROSITE" id="PS50297">
    <property type="entry name" value="ANK_REP_REGION"/>
    <property type="match status" value="1"/>
</dbReference>
<dbReference type="GO" id="GO:0003682">
    <property type="term" value="F:chromatin binding"/>
    <property type="evidence" value="ECO:0007669"/>
    <property type="project" value="InterPro"/>
</dbReference>
<keyword evidence="3" id="KW-0156">Chromatin regulator</keyword>
<dbReference type="GO" id="GO:0016586">
    <property type="term" value="C:RSC-type complex"/>
    <property type="evidence" value="ECO:0007669"/>
    <property type="project" value="InterPro"/>
</dbReference>
<keyword evidence="15" id="KW-1185">Reference proteome</keyword>
<keyword evidence="2" id="KW-0677">Repeat</keyword>
<dbReference type="PROSITE" id="PS51038">
    <property type="entry name" value="BAH"/>
    <property type="match status" value="1"/>
</dbReference>
<dbReference type="EMBL" id="JANBOI010000436">
    <property type="protein sequence ID" value="KAJ1730569.1"/>
    <property type="molecule type" value="Genomic_DNA"/>
</dbReference>
<sequence length="1363" mass="147590">MGQPRLRLVNKEPGKHAEDAQAEAGRARRPRTAGSQPAAAPGDDEQGVSQVKDECLRLLKSVKEMEKSGEPVCIAFNKLPPKKEYPDYYLEIKKPIALDIIKGKITRGVYGSVADFVADIDLMCDNAQTYNIPDSYIYEVAGDIRRSVHQLAGIRTPSSEAAAAVAAAATVAAPATGPTPHLKLRIRQTSSPQSEHGSGGSEAPEGEAASHAKKPKSKRKRVQYSDDDDDDEDDDGDEGENDSEAPAAGALSKKDADAALDELFQAIYDADLGKAVKLLDIRNLPIDDYRPVNLGDQGLEEPDGGNYQWAPLHAAACYGRLKVAQLLCRRGAKVEAVDTMHKSTPLAWAAYTNRKRMAKFLVREFNANVNVRNAHGQLPIQIAVDPGHLMWAEFLLPTDGTVVDLPLPEVHEPPPDTRRTPVKKTKAHSQDASTSGAQLATPLGSQQALGAHHGMQQQQQQYQPQQQHLGQLAGAQMQAFMSPQRQAAPMPPSGPPIPQCIGGIGYQEAVHPRMGDAMKDIVAQLEGLTGDDDSGDTRLVDPFEELPDRDEYPEYYEVIGHPMALDLVKKRIAAGYRSFDAFNFDMLWIFNNAMFFNEPESDIYNTAVDLEKDYKRFCREAVQKYQISFDTSYNDAEAADGRYVNRLAVGENDVFVGDFIYVKSDAGRRVAMITRLRVGEPADRRKYIDGRWLLTPSEVPEIAGQPVYPHQLFVGPPFEGLGVRGVTGKCFVLLPNVYSRVYPQVYAPQDLFVCESMYTPAASADQKGTLTALTNWAHDLKTPLMKPPTFIPYIVPFTLQRQLATQWGNVGLLPTLAHTVLNREAAARMQMQNQARVRPASMAAAQGGTPQAATQQQTPAQGMPHAQAGAAAGLRLAGAQQLSAGAQSSFNQAYQALNAHHQQAMAKAQAQLSQRENAIRKQAMEQTMASQQQNPGFIGSAMHQGLMKQQSQLIEQSQQAYFAQLMELQQAFNQQVQALTQGLQQQQQQQLMPQSVVPTHPMSPLSAAQQIGGAFGAVPLSPGMGQAGVSSPVARQMQVSMLPMSPLTSMAMGTNGAVYPAMAGSAHLGVTRPGAPLSPMPTMPMADGSFGGSGGTQPSTPTRASTNTVMGQLGMSSPAYPGANAQTMMAMLLQQKQQQQQQQQPSTPKQTHMPLSPDLPSQSAQQAAVQNQQMFELWTKSTRVFLTHGNARIEKGLALQIATPNASMFMHISLREPNHALRVPESASSVLIRPVPGPFNGSGKVLLSLGVNSRPCLPRIIPDAAAQPSDNGTSDDTPSHISDETDKDDLAAVAALVKSANYAFEVPLQLGMNVVETEVIASEWTPELAAGDGADQQVPPGPHAQHAAQKPTTKKYLLFLTRQ</sequence>
<dbReference type="PANTHER" id="PTHR16062:SF19">
    <property type="entry name" value="PROTEIN POLYBROMO-1"/>
    <property type="match status" value="1"/>
</dbReference>
<dbReference type="InterPro" id="IPR036770">
    <property type="entry name" value="Ankyrin_rpt-contain_sf"/>
</dbReference>
<protein>
    <recommendedName>
        <fullName evidence="16">Bromo domain-containing protein</fullName>
    </recommendedName>
</protein>
<dbReference type="Proteomes" id="UP001143981">
    <property type="component" value="Unassembled WGS sequence"/>
</dbReference>
<evidence type="ECO:0008006" key="16">
    <source>
        <dbReference type="Google" id="ProtNLM"/>
    </source>
</evidence>
<dbReference type="OrthoDB" id="6017at2759"/>
<dbReference type="SMART" id="SM00248">
    <property type="entry name" value="ANK"/>
    <property type="match status" value="2"/>
</dbReference>
<keyword evidence="6" id="KW-0804">Transcription</keyword>
<keyword evidence="8" id="KW-0040">ANK repeat</keyword>
<feature type="domain" description="Bromo" evidence="12">
    <location>
        <begin position="535"/>
        <end position="604"/>
    </location>
</feature>
<dbReference type="SUPFAM" id="SSF48403">
    <property type="entry name" value="Ankyrin repeat"/>
    <property type="match status" value="1"/>
</dbReference>
<proteinExistence type="predicted"/>
<dbReference type="GO" id="GO:0006338">
    <property type="term" value="P:chromatin remodeling"/>
    <property type="evidence" value="ECO:0007669"/>
    <property type="project" value="InterPro"/>
</dbReference>
<dbReference type="Pfam" id="PF01426">
    <property type="entry name" value="BAH"/>
    <property type="match status" value="1"/>
</dbReference>
<feature type="region of interest" description="Disordered" evidence="11">
    <location>
        <begin position="405"/>
        <end position="473"/>
    </location>
</feature>
<dbReference type="PROSITE" id="PS50088">
    <property type="entry name" value="ANK_REPEAT"/>
    <property type="match status" value="1"/>
</dbReference>
<dbReference type="InterPro" id="IPR018359">
    <property type="entry name" value="Bromodomain_CS"/>
</dbReference>
<dbReference type="Gene3D" id="1.20.920.10">
    <property type="entry name" value="Bromodomain-like"/>
    <property type="match status" value="2"/>
</dbReference>
<dbReference type="InterPro" id="IPR001025">
    <property type="entry name" value="BAH_dom"/>
</dbReference>
<evidence type="ECO:0000313" key="15">
    <source>
        <dbReference type="Proteomes" id="UP001143981"/>
    </source>
</evidence>
<comment type="subcellular location">
    <subcellularLocation>
        <location evidence="1">Nucleus</location>
    </subcellularLocation>
</comment>
<reference evidence="14" key="1">
    <citation type="submission" date="2022-07" db="EMBL/GenBank/DDBJ databases">
        <title>Phylogenomic reconstructions and comparative analyses of Kickxellomycotina fungi.</title>
        <authorList>
            <person name="Reynolds N.K."/>
            <person name="Stajich J.E."/>
            <person name="Barry K."/>
            <person name="Grigoriev I.V."/>
            <person name="Crous P."/>
            <person name="Smith M.E."/>
        </authorList>
    </citation>
    <scope>NUCLEOTIDE SEQUENCE</scope>
    <source>
        <strain evidence="14">BCRC 34381</strain>
    </source>
</reference>
<dbReference type="PRINTS" id="PR00503">
    <property type="entry name" value="BROMODOMAIN"/>
</dbReference>
<keyword evidence="5 9" id="KW-0103">Bromodomain</keyword>
<feature type="region of interest" description="Disordered" evidence="11">
    <location>
        <begin position="187"/>
        <end position="253"/>
    </location>
</feature>
<dbReference type="InterPro" id="IPR037382">
    <property type="entry name" value="Rsc/polybromo"/>
</dbReference>
<dbReference type="PROSITE" id="PS00633">
    <property type="entry name" value="BROMODOMAIN_1"/>
    <property type="match status" value="1"/>
</dbReference>
<evidence type="ECO:0000259" key="12">
    <source>
        <dbReference type="PROSITE" id="PS50014"/>
    </source>
</evidence>
<feature type="compositionally biased region" description="Basic and acidic residues" evidence="11">
    <location>
        <begin position="409"/>
        <end position="419"/>
    </location>
</feature>
<dbReference type="PROSITE" id="PS50014">
    <property type="entry name" value="BROMODOMAIN_2"/>
    <property type="match status" value="2"/>
</dbReference>
<dbReference type="SMART" id="SM00297">
    <property type="entry name" value="BROMO"/>
    <property type="match status" value="2"/>
</dbReference>
<evidence type="ECO:0000313" key="14">
    <source>
        <dbReference type="EMBL" id="KAJ1730569.1"/>
    </source>
</evidence>
<accession>A0A9W7YCB9</accession>
<dbReference type="InterPro" id="IPR001487">
    <property type="entry name" value="Bromodomain"/>
</dbReference>
<evidence type="ECO:0000259" key="13">
    <source>
        <dbReference type="PROSITE" id="PS51038"/>
    </source>
</evidence>
<feature type="region of interest" description="Disordered" evidence="11">
    <location>
        <begin position="1261"/>
        <end position="1284"/>
    </location>
</feature>
<feature type="coiled-coil region" evidence="10">
    <location>
        <begin position="891"/>
        <end position="925"/>
    </location>
</feature>
<dbReference type="Pfam" id="PF00439">
    <property type="entry name" value="Bromodomain"/>
    <property type="match status" value="2"/>
</dbReference>
<dbReference type="Gene3D" id="1.25.40.20">
    <property type="entry name" value="Ankyrin repeat-containing domain"/>
    <property type="match status" value="1"/>
</dbReference>
<evidence type="ECO:0000256" key="5">
    <source>
        <dbReference type="ARBA" id="ARBA00023117"/>
    </source>
</evidence>
<dbReference type="InterPro" id="IPR036427">
    <property type="entry name" value="Bromodomain-like_sf"/>
</dbReference>
<dbReference type="Pfam" id="PF12796">
    <property type="entry name" value="Ank_2"/>
    <property type="match status" value="1"/>
</dbReference>
<evidence type="ECO:0000256" key="4">
    <source>
        <dbReference type="ARBA" id="ARBA00023015"/>
    </source>
</evidence>
<evidence type="ECO:0000256" key="8">
    <source>
        <dbReference type="PROSITE-ProRule" id="PRU00023"/>
    </source>
</evidence>
<feature type="compositionally biased region" description="Acidic residues" evidence="11">
    <location>
        <begin position="225"/>
        <end position="243"/>
    </location>
</feature>
<name>A0A9W7YCB9_9FUNG</name>
<dbReference type="GO" id="GO:0006368">
    <property type="term" value="P:transcription elongation by RNA polymerase II"/>
    <property type="evidence" value="ECO:0007669"/>
    <property type="project" value="TreeGrafter"/>
</dbReference>
<comment type="caution">
    <text evidence="14">The sequence shown here is derived from an EMBL/GenBank/DDBJ whole genome shotgun (WGS) entry which is preliminary data.</text>
</comment>
<feature type="region of interest" description="Disordered" evidence="11">
    <location>
        <begin position="832"/>
        <end position="869"/>
    </location>
</feature>
<keyword evidence="10" id="KW-0175">Coiled coil</keyword>
<feature type="region of interest" description="Disordered" evidence="11">
    <location>
        <begin position="1"/>
        <end position="49"/>
    </location>
</feature>
<feature type="compositionally biased region" description="Low complexity" evidence="11">
    <location>
        <begin position="1134"/>
        <end position="1144"/>
    </location>
</feature>
<dbReference type="InterPro" id="IPR043151">
    <property type="entry name" value="BAH_sf"/>
</dbReference>
<evidence type="ECO:0000256" key="3">
    <source>
        <dbReference type="ARBA" id="ARBA00022853"/>
    </source>
</evidence>
<evidence type="ECO:0000256" key="9">
    <source>
        <dbReference type="PROSITE-ProRule" id="PRU00035"/>
    </source>
</evidence>
<dbReference type="CDD" id="cd04369">
    <property type="entry name" value="Bromodomain"/>
    <property type="match status" value="2"/>
</dbReference>
<feature type="repeat" description="ANK" evidence="8">
    <location>
        <begin position="307"/>
        <end position="339"/>
    </location>
</feature>
<feature type="region of interest" description="Disordered" evidence="11">
    <location>
        <begin position="1133"/>
        <end position="1162"/>
    </location>
</feature>
<evidence type="ECO:0000256" key="2">
    <source>
        <dbReference type="ARBA" id="ARBA00022737"/>
    </source>
</evidence>
<organism evidence="14 15">
    <name type="scientific">Coemansia biformis</name>
    <dbReference type="NCBI Taxonomy" id="1286918"/>
    <lineage>
        <taxon>Eukaryota</taxon>
        <taxon>Fungi</taxon>
        <taxon>Fungi incertae sedis</taxon>
        <taxon>Zoopagomycota</taxon>
        <taxon>Kickxellomycotina</taxon>
        <taxon>Kickxellomycetes</taxon>
        <taxon>Kickxellales</taxon>
        <taxon>Kickxellaceae</taxon>
        <taxon>Coemansia</taxon>
    </lineage>
</organism>
<feature type="region of interest" description="Disordered" evidence="11">
    <location>
        <begin position="1330"/>
        <end position="1352"/>
    </location>
</feature>
<evidence type="ECO:0000256" key="11">
    <source>
        <dbReference type="SAM" id="MobiDB-lite"/>
    </source>
</evidence>
<feature type="domain" description="BAH" evidence="13">
    <location>
        <begin position="652"/>
        <end position="769"/>
    </location>
</feature>
<dbReference type="SUPFAM" id="SSF47370">
    <property type="entry name" value="Bromodomain"/>
    <property type="match status" value="2"/>
</dbReference>
<evidence type="ECO:0000256" key="10">
    <source>
        <dbReference type="SAM" id="Coils"/>
    </source>
</evidence>
<evidence type="ECO:0000256" key="6">
    <source>
        <dbReference type="ARBA" id="ARBA00023163"/>
    </source>
</evidence>
<keyword evidence="7" id="KW-0539">Nucleus</keyword>
<gene>
    <name evidence="14" type="ORF">LPJ61_002940</name>
</gene>
<keyword evidence="4" id="KW-0805">Transcription regulation</keyword>
<evidence type="ECO:0000256" key="1">
    <source>
        <dbReference type="ARBA" id="ARBA00004123"/>
    </source>
</evidence>